<dbReference type="CDD" id="cd14814">
    <property type="entry name" value="Peptidase_M15"/>
    <property type="match status" value="1"/>
</dbReference>
<organism evidence="4">
    <name type="scientific">freshwater metagenome</name>
    <dbReference type="NCBI Taxonomy" id="449393"/>
    <lineage>
        <taxon>unclassified sequences</taxon>
        <taxon>metagenomes</taxon>
        <taxon>ecological metagenomes</taxon>
    </lineage>
</organism>
<evidence type="ECO:0000313" key="5">
    <source>
        <dbReference type="EMBL" id="CAB4913884.1"/>
    </source>
</evidence>
<feature type="coiled-coil region" evidence="1">
    <location>
        <begin position="159"/>
        <end position="257"/>
    </location>
</feature>
<name>A0A6J7A6S9_9ZZZZ</name>
<dbReference type="GO" id="GO:0006508">
    <property type="term" value="P:proteolysis"/>
    <property type="evidence" value="ECO:0007669"/>
    <property type="project" value="InterPro"/>
</dbReference>
<accession>A0A6J7A6S9</accession>
<proteinExistence type="predicted"/>
<dbReference type="InterPro" id="IPR003709">
    <property type="entry name" value="VanY-like_core_dom"/>
</dbReference>
<gene>
    <name evidence="3" type="ORF">UFOPK2754_01170</name>
    <name evidence="4" type="ORF">UFOPK3139_01189</name>
    <name evidence="5" type="ORF">UFOPK3543_01688</name>
</gene>
<dbReference type="InterPro" id="IPR009045">
    <property type="entry name" value="Zn_M74/Hedgehog-like"/>
</dbReference>
<evidence type="ECO:0000313" key="3">
    <source>
        <dbReference type="EMBL" id="CAB4740937.1"/>
    </source>
</evidence>
<evidence type="ECO:0000256" key="1">
    <source>
        <dbReference type="SAM" id="Coils"/>
    </source>
</evidence>
<dbReference type="EMBL" id="CAFBMH010000062">
    <property type="protein sequence ID" value="CAB4913884.1"/>
    <property type="molecule type" value="Genomic_DNA"/>
</dbReference>
<dbReference type="AlphaFoldDB" id="A0A6J7A6S9"/>
<feature type="coiled-coil region" evidence="1">
    <location>
        <begin position="40"/>
        <end position="102"/>
    </location>
</feature>
<sequence>MYKRTFTRAAGVLCLFVSFAIVPGQFASAATPAKNPRTEQERVRREKAAAAEQLNTLKASAKELQDALAIIDENLRQEEAALEAAQRTVDSETKAAEALRVQEAAATEKMAALDKLLVDNAIDAYMSPDFAFDLFSMSSNNINEAVRKQALFDLTNTKNRDAADEVKAVRADLARLEAERNAAIARAQTARADVASRLKVVDAARAELEKFVEAADGRVDHALNELRSLESLDKQLAAQIEAEARALAAAAERARRASASAPKPFTPPASGDIVNVQGIWVHRSIAAGLNNLLNAAAAASIDLSGSGYRDSSGQIALRRQNCGSSDYAIFQMDPFQCRPPTARPGSSNHERGLAIDFSVNGGVLTRSSKAFQWLSANAGRYGFYNLPAEPWHWSSDGK</sequence>
<dbReference type="SUPFAM" id="SSF55166">
    <property type="entry name" value="Hedgehog/DD-peptidase"/>
    <property type="match status" value="1"/>
</dbReference>
<evidence type="ECO:0000313" key="4">
    <source>
        <dbReference type="EMBL" id="CAB4828220.1"/>
    </source>
</evidence>
<evidence type="ECO:0000259" key="2">
    <source>
        <dbReference type="Pfam" id="PF02557"/>
    </source>
</evidence>
<reference evidence="4" key="1">
    <citation type="submission" date="2020-05" db="EMBL/GenBank/DDBJ databases">
        <authorList>
            <person name="Chiriac C."/>
            <person name="Salcher M."/>
            <person name="Ghai R."/>
            <person name="Kavagutti S V."/>
        </authorList>
    </citation>
    <scope>NUCLEOTIDE SEQUENCE</scope>
</reference>
<dbReference type="Gene3D" id="3.30.1380.10">
    <property type="match status" value="1"/>
</dbReference>
<dbReference type="Pfam" id="PF02557">
    <property type="entry name" value="VanY"/>
    <property type="match status" value="1"/>
</dbReference>
<dbReference type="EMBL" id="CAEZYR010000035">
    <property type="protein sequence ID" value="CAB4740937.1"/>
    <property type="molecule type" value="Genomic_DNA"/>
</dbReference>
<protein>
    <submittedName>
        <fullName evidence="4">Unannotated protein</fullName>
    </submittedName>
</protein>
<feature type="domain" description="D-alanyl-D-alanine carboxypeptidase-like core" evidence="2">
    <location>
        <begin position="280"/>
        <end position="394"/>
    </location>
</feature>
<dbReference type="EMBL" id="CAFABA010000040">
    <property type="protein sequence ID" value="CAB4828220.1"/>
    <property type="molecule type" value="Genomic_DNA"/>
</dbReference>
<keyword evidence="1" id="KW-0175">Coiled coil</keyword>
<dbReference type="GO" id="GO:0008233">
    <property type="term" value="F:peptidase activity"/>
    <property type="evidence" value="ECO:0007669"/>
    <property type="project" value="InterPro"/>
</dbReference>